<dbReference type="Proteomes" id="UP000604737">
    <property type="component" value="Unassembled WGS sequence"/>
</dbReference>
<gene>
    <name evidence="1" type="ORF">GCM10007350_21940</name>
</gene>
<dbReference type="RefSeq" id="WP_189460702.1">
    <property type="nucleotide sequence ID" value="NZ_BMYO01000005.1"/>
</dbReference>
<reference evidence="2" key="1">
    <citation type="journal article" date="2019" name="Int. J. Syst. Evol. Microbiol.">
        <title>The Global Catalogue of Microorganisms (GCM) 10K type strain sequencing project: providing services to taxonomists for standard genome sequencing and annotation.</title>
        <authorList>
            <consortium name="The Broad Institute Genomics Platform"/>
            <consortium name="The Broad Institute Genome Sequencing Center for Infectious Disease"/>
            <person name="Wu L."/>
            <person name="Ma J."/>
        </authorList>
    </citation>
    <scope>NUCLEOTIDE SEQUENCE [LARGE SCALE GENOMIC DNA]</scope>
    <source>
        <strain evidence="2">KCTC 23701</strain>
    </source>
</reference>
<name>A0ABQ3H292_9NEIS</name>
<keyword evidence="2" id="KW-1185">Reference proteome</keyword>
<comment type="caution">
    <text evidence="1">The sequence shown here is derived from an EMBL/GenBank/DDBJ whole genome shotgun (WGS) entry which is preliminary data.</text>
</comment>
<organism evidence="1 2">
    <name type="scientific">Jeongeupia chitinilytica</name>
    <dbReference type="NCBI Taxonomy" id="1041641"/>
    <lineage>
        <taxon>Bacteria</taxon>
        <taxon>Pseudomonadati</taxon>
        <taxon>Pseudomonadota</taxon>
        <taxon>Betaproteobacteria</taxon>
        <taxon>Neisseriales</taxon>
        <taxon>Chitinibacteraceae</taxon>
        <taxon>Jeongeupia</taxon>
    </lineage>
</organism>
<sequence>MAKLSKEQREKLEATLSMPWGGVDLQCDGYRITLSVERAKGMSYRVGTYVNGSFHGKWMIGSESYPEQKFLRKSVRPVASKADRDRMEKAVGKRHFKKMCAEEPYWTKTITTYWMSWASGKAALNHLCKVCDAITVIEKETKELTDAVV</sequence>
<accession>A0ABQ3H292</accession>
<evidence type="ECO:0000313" key="1">
    <source>
        <dbReference type="EMBL" id="GHD63779.1"/>
    </source>
</evidence>
<protein>
    <submittedName>
        <fullName evidence="1">Uncharacterized protein</fullName>
    </submittedName>
</protein>
<dbReference type="EMBL" id="BMYO01000005">
    <property type="protein sequence ID" value="GHD63779.1"/>
    <property type="molecule type" value="Genomic_DNA"/>
</dbReference>
<evidence type="ECO:0000313" key="2">
    <source>
        <dbReference type="Proteomes" id="UP000604737"/>
    </source>
</evidence>
<proteinExistence type="predicted"/>